<accession>A0A164QTE1</accession>
<keyword evidence="4" id="KW-0378">Hydrolase</keyword>
<dbReference type="GO" id="GO:0006508">
    <property type="term" value="P:proteolysis"/>
    <property type="evidence" value="ECO:0007669"/>
    <property type="project" value="UniProtKB-KW"/>
</dbReference>
<feature type="active site" evidence="3">
    <location>
        <position position="99"/>
    </location>
</feature>
<organism evidence="7 8">
    <name type="scientific">Sistotremastrum niveocremeum HHB9708</name>
    <dbReference type="NCBI Taxonomy" id="1314777"/>
    <lineage>
        <taxon>Eukaryota</taxon>
        <taxon>Fungi</taxon>
        <taxon>Dikarya</taxon>
        <taxon>Basidiomycota</taxon>
        <taxon>Agaricomycotina</taxon>
        <taxon>Agaricomycetes</taxon>
        <taxon>Sistotremastrales</taxon>
        <taxon>Sistotremastraceae</taxon>
        <taxon>Sertulicium</taxon>
        <taxon>Sertulicium niveocremeum</taxon>
    </lineage>
</organism>
<dbReference type="GO" id="GO:0004190">
    <property type="term" value="F:aspartic-type endopeptidase activity"/>
    <property type="evidence" value="ECO:0007669"/>
    <property type="project" value="UniProtKB-KW"/>
</dbReference>
<feature type="signal peptide" evidence="5">
    <location>
        <begin position="1"/>
        <end position="19"/>
    </location>
</feature>
<dbReference type="OrthoDB" id="660550at2759"/>
<name>A0A164QTE1_9AGAM</name>
<dbReference type="Proteomes" id="UP000076722">
    <property type="component" value="Unassembled WGS sequence"/>
</dbReference>
<dbReference type="Pfam" id="PF00026">
    <property type="entry name" value="Asp"/>
    <property type="match status" value="1"/>
</dbReference>
<feature type="domain" description="Peptidase A1" evidence="6">
    <location>
        <begin position="81"/>
        <end position="397"/>
    </location>
</feature>
<dbReference type="SUPFAM" id="SSF50630">
    <property type="entry name" value="Acid proteases"/>
    <property type="match status" value="1"/>
</dbReference>
<dbReference type="CDD" id="cd05471">
    <property type="entry name" value="pepsin_like"/>
    <property type="match status" value="1"/>
</dbReference>
<dbReference type="PRINTS" id="PR00792">
    <property type="entry name" value="PEPSIN"/>
</dbReference>
<feature type="chain" id="PRO_5007852652" evidence="5">
    <location>
        <begin position="20"/>
        <end position="407"/>
    </location>
</feature>
<evidence type="ECO:0000313" key="8">
    <source>
        <dbReference type="Proteomes" id="UP000076722"/>
    </source>
</evidence>
<dbReference type="PANTHER" id="PTHR47966:SF51">
    <property type="entry name" value="BETA-SITE APP-CLEAVING ENZYME, ISOFORM A-RELATED"/>
    <property type="match status" value="1"/>
</dbReference>
<feature type="active site" evidence="3">
    <location>
        <position position="281"/>
    </location>
</feature>
<reference evidence="7 8" key="1">
    <citation type="journal article" date="2016" name="Mol. Biol. Evol.">
        <title>Comparative Genomics of Early-Diverging Mushroom-Forming Fungi Provides Insights into the Origins of Lignocellulose Decay Capabilities.</title>
        <authorList>
            <person name="Nagy L.G."/>
            <person name="Riley R."/>
            <person name="Tritt A."/>
            <person name="Adam C."/>
            <person name="Daum C."/>
            <person name="Floudas D."/>
            <person name="Sun H."/>
            <person name="Yadav J.S."/>
            <person name="Pangilinan J."/>
            <person name="Larsson K.H."/>
            <person name="Matsuura K."/>
            <person name="Barry K."/>
            <person name="Labutti K."/>
            <person name="Kuo R."/>
            <person name="Ohm R.A."/>
            <person name="Bhattacharya S.S."/>
            <person name="Shirouzu T."/>
            <person name="Yoshinaga Y."/>
            <person name="Martin F.M."/>
            <person name="Grigoriev I.V."/>
            <person name="Hibbett D.S."/>
        </authorList>
    </citation>
    <scope>NUCLEOTIDE SEQUENCE [LARGE SCALE GENOMIC DNA]</scope>
    <source>
        <strain evidence="7 8">HHB9708</strain>
    </source>
</reference>
<keyword evidence="2 4" id="KW-0064">Aspartyl protease</keyword>
<dbReference type="InterPro" id="IPR034164">
    <property type="entry name" value="Pepsin-like_dom"/>
</dbReference>
<evidence type="ECO:0000256" key="4">
    <source>
        <dbReference type="RuleBase" id="RU000454"/>
    </source>
</evidence>
<proteinExistence type="inferred from homology"/>
<keyword evidence="8" id="KW-1185">Reference proteome</keyword>
<keyword evidence="5" id="KW-0732">Signal</keyword>
<sequence>MGKLPSLLVFAALTSLVLSSPVIETREPLVHLPLSRRLKTGGLKLIEHDQARARALIAGRKSKLGKRASENVTVENQAVSYVATVAVGSPATDFSLIVDTGSSNTWVGAGERFKETSTTQCSGQLVEVEYGSGFFIGEECTDTVSLGPDLVIKSQSIGAALLSEGFEGVDGIIGLGPVDLTEGTVQSFPGGSSVVPTVTNNLVSQGTIAIEVVGVSFEPTTSDSALNGVLTFGGVDSSKFIGDLTFVNVTTISPASEFWGIDQQVSIGSSTILSTTAGIVDTGTTLVLLATDAYDQYVSATGATLDQTTGLLTVPSDSSLVNLDFLIGGKNFSLTPNAQIWPRALNTDIGGTADAIYLIVGDLGTDSGEGLDFINGMTFLERFYSVFDTTNNRVGFASTPFTNATTN</sequence>
<dbReference type="InterPro" id="IPR033121">
    <property type="entry name" value="PEPTIDASE_A1"/>
</dbReference>
<dbReference type="STRING" id="1314777.A0A164QTE1"/>
<dbReference type="Gene3D" id="2.40.70.10">
    <property type="entry name" value="Acid Proteases"/>
    <property type="match status" value="2"/>
</dbReference>
<dbReference type="EMBL" id="KV419424">
    <property type="protein sequence ID" value="KZS89949.1"/>
    <property type="molecule type" value="Genomic_DNA"/>
</dbReference>
<dbReference type="PROSITE" id="PS00141">
    <property type="entry name" value="ASP_PROTEASE"/>
    <property type="match status" value="2"/>
</dbReference>
<dbReference type="InterPro" id="IPR021109">
    <property type="entry name" value="Peptidase_aspartic_dom_sf"/>
</dbReference>
<evidence type="ECO:0000256" key="2">
    <source>
        <dbReference type="ARBA" id="ARBA00022750"/>
    </source>
</evidence>
<dbReference type="PROSITE" id="PS51767">
    <property type="entry name" value="PEPTIDASE_A1"/>
    <property type="match status" value="1"/>
</dbReference>
<evidence type="ECO:0000313" key="7">
    <source>
        <dbReference type="EMBL" id="KZS89949.1"/>
    </source>
</evidence>
<comment type="similarity">
    <text evidence="1 4">Belongs to the peptidase A1 family.</text>
</comment>
<dbReference type="InterPro" id="IPR001969">
    <property type="entry name" value="Aspartic_peptidase_AS"/>
</dbReference>
<evidence type="ECO:0000256" key="5">
    <source>
        <dbReference type="SAM" id="SignalP"/>
    </source>
</evidence>
<gene>
    <name evidence="7" type="ORF">SISNIDRAFT_416352</name>
</gene>
<dbReference type="PANTHER" id="PTHR47966">
    <property type="entry name" value="BETA-SITE APP-CLEAVING ENZYME, ISOFORM A-RELATED"/>
    <property type="match status" value="1"/>
</dbReference>
<dbReference type="InterPro" id="IPR001461">
    <property type="entry name" value="Aspartic_peptidase_A1"/>
</dbReference>
<dbReference type="AlphaFoldDB" id="A0A164QTE1"/>
<protein>
    <submittedName>
        <fullName evidence="7">Aspartic proteinase</fullName>
    </submittedName>
</protein>
<evidence type="ECO:0000259" key="6">
    <source>
        <dbReference type="PROSITE" id="PS51767"/>
    </source>
</evidence>
<keyword evidence="4" id="KW-0645">Protease</keyword>
<evidence type="ECO:0000256" key="3">
    <source>
        <dbReference type="PIRSR" id="PIRSR601461-1"/>
    </source>
</evidence>
<evidence type="ECO:0000256" key="1">
    <source>
        <dbReference type="ARBA" id="ARBA00007447"/>
    </source>
</evidence>